<gene>
    <name evidence="2" type="ORF">HPP92_012073</name>
</gene>
<accession>A0A835R471</accession>
<dbReference type="EMBL" id="JADCNL010000005">
    <property type="protein sequence ID" value="KAG0481215.1"/>
    <property type="molecule type" value="Genomic_DNA"/>
</dbReference>
<comment type="caution">
    <text evidence="2">The sequence shown here is derived from an EMBL/GenBank/DDBJ whole genome shotgun (WGS) entry which is preliminary data.</text>
</comment>
<feature type="region of interest" description="Disordered" evidence="1">
    <location>
        <begin position="112"/>
        <end position="132"/>
    </location>
</feature>
<proteinExistence type="predicted"/>
<reference evidence="2 3" key="1">
    <citation type="journal article" date="2020" name="Nat. Food">
        <title>A phased Vanilla planifolia genome enables genetic improvement of flavour and production.</title>
        <authorList>
            <person name="Hasing T."/>
            <person name="Tang H."/>
            <person name="Brym M."/>
            <person name="Khazi F."/>
            <person name="Huang T."/>
            <person name="Chambers A.H."/>
        </authorList>
    </citation>
    <scope>NUCLEOTIDE SEQUENCE [LARGE SCALE GENOMIC DNA]</scope>
    <source>
        <tissue evidence="2">Leaf</tissue>
    </source>
</reference>
<evidence type="ECO:0000256" key="1">
    <source>
        <dbReference type="SAM" id="MobiDB-lite"/>
    </source>
</evidence>
<dbReference type="AlphaFoldDB" id="A0A835R471"/>
<dbReference type="OrthoDB" id="342281at2759"/>
<dbReference type="Proteomes" id="UP000636800">
    <property type="component" value="Chromosome 5"/>
</dbReference>
<feature type="region of interest" description="Disordered" evidence="1">
    <location>
        <begin position="26"/>
        <end position="59"/>
    </location>
</feature>
<evidence type="ECO:0000313" key="3">
    <source>
        <dbReference type="Proteomes" id="UP000636800"/>
    </source>
</evidence>
<name>A0A835R471_VANPL</name>
<sequence>MPVENGTSEIIEIQLPLPLEVSAGLEGGGDLVFGSNEEPSVHATGAGAEGSPTRSFCGFPEESVLRNDELSGLGQRTAEALDLPDREAVAPESGHHLAAVKFALQRLPPQRRIADRRDGAAEVADAAEDRNE</sequence>
<protein>
    <submittedName>
        <fullName evidence="2">Uncharacterized protein</fullName>
    </submittedName>
</protein>
<evidence type="ECO:0000313" key="2">
    <source>
        <dbReference type="EMBL" id="KAG0481215.1"/>
    </source>
</evidence>
<organism evidence="2 3">
    <name type="scientific">Vanilla planifolia</name>
    <name type="common">Vanilla</name>
    <dbReference type="NCBI Taxonomy" id="51239"/>
    <lineage>
        <taxon>Eukaryota</taxon>
        <taxon>Viridiplantae</taxon>
        <taxon>Streptophyta</taxon>
        <taxon>Embryophyta</taxon>
        <taxon>Tracheophyta</taxon>
        <taxon>Spermatophyta</taxon>
        <taxon>Magnoliopsida</taxon>
        <taxon>Liliopsida</taxon>
        <taxon>Asparagales</taxon>
        <taxon>Orchidaceae</taxon>
        <taxon>Vanilloideae</taxon>
        <taxon>Vanilleae</taxon>
        <taxon>Vanilla</taxon>
    </lineage>
</organism>
<keyword evidence="3" id="KW-1185">Reference proteome</keyword>